<organism evidence="2 3">
    <name type="scientific">Candidatus Mycoplasma haematohominis</name>
    <dbReference type="NCBI Taxonomy" id="1494318"/>
    <lineage>
        <taxon>Bacteria</taxon>
        <taxon>Bacillati</taxon>
        <taxon>Mycoplasmatota</taxon>
        <taxon>Mollicutes</taxon>
        <taxon>Mycoplasmataceae</taxon>
        <taxon>Mycoplasma</taxon>
    </lineage>
</organism>
<accession>A0A478FSS4</accession>
<keyword evidence="1" id="KW-0812">Transmembrane</keyword>
<dbReference type="Proteomes" id="UP000324831">
    <property type="component" value="Unassembled WGS sequence"/>
</dbReference>
<evidence type="ECO:0000313" key="3">
    <source>
        <dbReference type="Proteomes" id="UP000324831"/>
    </source>
</evidence>
<proteinExistence type="predicted"/>
<dbReference type="AlphaFoldDB" id="A0A478FSS4"/>
<keyword evidence="1" id="KW-0472">Membrane</keyword>
<feature type="transmembrane region" description="Helical" evidence="1">
    <location>
        <begin position="12"/>
        <end position="39"/>
    </location>
</feature>
<name>A0A478FSS4_9MOLU</name>
<gene>
    <name evidence="2" type="ORF">MHSWG343_04330</name>
</gene>
<comment type="caution">
    <text evidence="2">The sequence shown here is derived from an EMBL/GenBank/DDBJ whole genome shotgun (WGS) entry which is preliminary data.</text>
</comment>
<dbReference type="EMBL" id="BIMN01000002">
    <property type="protein sequence ID" value="GCE63436.1"/>
    <property type="molecule type" value="Genomic_DNA"/>
</dbReference>
<evidence type="ECO:0000313" key="2">
    <source>
        <dbReference type="EMBL" id="GCE63436.1"/>
    </source>
</evidence>
<dbReference type="RefSeq" id="WP_216083497.1">
    <property type="nucleotide sequence ID" value="NZ_CACTIB010000031.1"/>
</dbReference>
<protein>
    <submittedName>
        <fullName evidence="2">Uncharacterized protein</fullName>
    </submittedName>
</protein>
<evidence type="ECO:0000256" key="1">
    <source>
        <dbReference type="SAM" id="Phobius"/>
    </source>
</evidence>
<keyword evidence="1" id="KW-1133">Transmembrane helix</keyword>
<sequence>MKKLNTSQKRQISAGAIPVIGVGAIRLLHGILAISWLILDVINIVADYIPKEEPKSKNQDNYFLKLENGLTRSKNTILS</sequence>
<reference evidence="2 3" key="1">
    <citation type="submission" date="2019-01" db="EMBL/GenBank/DDBJ databases">
        <title>Draft genome sequences of Candidatus Mycoplasma haemohominis SWG34-3 identified from a patient with pyrexia, anemia and liver dysfunction.</title>
        <authorList>
            <person name="Sekizuka T."/>
            <person name="Hattori N."/>
            <person name="Katano H."/>
            <person name="Takuma T."/>
            <person name="Ito T."/>
            <person name="Arai N."/>
            <person name="Yanai R."/>
            <person name="Ishii S."/>
            <person name="Miura Y."/>
            <person name="Tokunaga T."/>
            <person name="Watanabe H."/>
            <person name="Nomura N."/>
            <person name="Eguchi J."/>
            <person name="Arai T."/>
            <person name="Hasegawa H."/>
            <person name="Nakamaki T."/>
            <person name="Wakita T."/>
            <person name="Niki Y."/>
            <person name="Kuroda M."/>
        </authorList>
    </citation>
    <scope>NUCLEOTIDE SEQUENCE [LARGE SCALE GENOMIC DNA]</scope>
    <source>
        <strain evidence="2">SWG34-3</strain>
    </source>
</reference>